<dbReference type="AlphaFoldDB" id="A0AAJ1N7C0"/>
<accession>A0AAJ1N7C0</accession>
<gene>
    <name evidence="1" type="ORF">L2102_18335</name>
</gene>
<dbReference type="Proteomes" id="UP001147046">
    <property type="component" value="Unassembled WGS sequence"/>
</dbReference>
<organism evidence="1 2">
    <name type="scientific">Citrobacter portucalensis</name>
    <dbReference type="NCBI Taxonomy" id="1639133"/>
    <lineage>
        <taxon>Bacteria</taxon>
        <taxon>Pseudomonadati</taxon>
        <taxon>Pseudomonadota</taxon>
        <taxon>Gammaproteobacteria</taxon>
        <taxon>Enterobacterales</taxon>
        <taxon>Enterobacteriaceae</taxon>
        <taxon>Citrobacter</taxon>
        <taxon>Citrobacter freundii complex</taxon>
    </lineage>
</organism>
<evidence type="ECO:0000313" key="2">
    <source>
        <dbReference type="Proteomes" id="UP001147046"/>
    </source>
</evidence>
<reference evidence="1" key="1">
    <citation type="submission" date="2022-01" db="EMBL/GenBank/DDBJ databases">
        <title>Genetic Characterization of Carbapenem-resistant Citrobacter spp. from China: a multicenter study.</title>
        <authorList>
            <person name="Ye L."/>
        </authorList>
    </citation>
    <scope>NUCLEOTIDE SEQUENCE</scope>
    <source>
        <strain evidence="1">IR5464</strain>
    </source>
</reference>
<comment type="caution">
    <text evidence="1">The sequence shown here is derived from an EMBL/GenBank/DDBJ whole genome shotgun (WGS) entry which is preliminary data.</text>
</comment>
<dbReference type="RefSeq" id="WP_164972480.1">
    <property type="nucleotide sequence ID" value="NZ_JAKIHV010000014.1"/>
</dbReference>
<sequence length="53" mass="6021">MLKDNEKASEPLSLASPIVSEYEKLGGCEYTLTLGFVNSETLKVPIHEYYKRQ</sequence>
<proteinExistence type="predicted"/>
<evidence type="ECO:0000313" key="1">
    <source>
        <dbReference type="EMBL" id="MDE9625279.1"/>
    </source>
</evidence>
<dbReference type="EMBL" id="JAKIHV010000014">
    <property type="protein sequence ID" value="MDE9625279.1"/>
    <property type="molecule type" value="Genomic_DNA"/>
</dbReference>
<protein>
    <submittedName>
        <fullName evidence="1">Uncharacterized protein</fullName>
    </submittedName>
</protein>
<name>A0AAJ1N7C0_9ENTR</name>